<dbReference type="PANTHER" id="PTHR20919">
    <property type="entry name" value="HOMOSERINE O-SUCCINYLTRANSFERASE"/>
    <property type="match status" value="1"/>
</dbReference>
<dbReference type="NCBIfam" id="TIGR01001">
    <property type="entry name" value="metA"/>
    <property type="match status" value="1"/>
</dbReference>
<name>A0A644XE33_9ZZZZ</name>
<dbReference type="InterPro" id="IPR005697">
    <property type="entry name" value="HST_MetA"/>
</dbReference>
<dbReference type="SUPFAM" id="SSF52317">
    <property type="entry name" value="Class I glutamine amidotransferase-like"/>
    <property type="match status" value="1"/>
</dbReference>
<evidence type="ECO:0000256" key="4">
    <source>
        <dbReference type="ARBA" id="ARBA00022679"/>
    </source>
</evidence>
<keyword evidence="2" id="KW-0963">Cytoplasm</keyword>
<comment type="subcellular location">
    <subcellularLocation>
        <location evidence="1">Cytoplasm</location>
    </subcellularLocation>
</comment>
<protein>
    <submittedName>
        <fullName evidence="6">Homoserine O-acetyltransferase</fullName>
        <ecNumber evidence="6">2.3.1.31</ecNumber>
    </submittedName>
</protein>
<dbReference type="PANTHER" id="PTHR20919:SF0">
    <property type="entry name" value="HOMOSERINE O-SUCCINYLTRANSFERASE"/>
    <property type="match status" value="1"/>
</dbReference>
<dbReference type="InterPro" id="IPR029062">
    <property type="entry name" value="Class_I_gatase-like"/>
</dbReference>
<comment type="caution">
    <text evidence="6">The sequence shown here is derived from an EMBL/GenBank/DDBJ whole genome shotgun (WGS) entry which is preliminary data.</text>
</comment>
<evidence type="ECO:0000256" key="5">
    <source>
        <dbReference type="ARBA" id="ARBA00023315"/>
    </source>
</evidence>
<evidence type="ECO:0000256" key="1">
    <source>
        <dbReference type="ARBA" id="ARBA00004496"/>
    </source>
</evidence>
<dbReference type="PIRSF" id="PIRSF000450">
    <property type="entry name" value="H_ser_succinyltr"/>
    <property type="match status" value="1"/>
</dbReference>
<gene>
    <name evidence="6" type="primary">metAA_7</name>
    <name evidence="6" type="ORF">SDC9_60853</name>
</gene>
<dbReference type="GO" id="GO:0005737">
    <property type="term" value="C:cytoplasm"/>
    <property type="evidence" value="ECO:0007669"/>
    <property type="project" value="UniProtKB-SubCell"/>
</dbReference>
<reference evidence="6" key="1">
    <citation type="submission" date="2019-08" db="EMBL/GenBank/DDBJ databases">
        <authorList>
            <person name="Kucharzyk K."/>
            <person name="Murdoch R.W."/>
            <person name="Higgins S."/>
            <person name="Loffler F."/>
        </authorList>
    </citation>
    <scope>NUCLEOTIDE SEQUENCE</scope>
</reference>
<dbReference type="Gene3D" id="3.40.50.880">
    <property type="match status" value="1"/>
</dbReference>
<dbReference type="GO" id="GO:0019281">
    <property type="term" value="P:L-methionine biosynthetic process from homoserine via O-succinyl-L-homoserine and cystathionine"/>
    <property type="evidence" value="ECO:0007669"/>
    <property type="project" value="InterPro"/>
</dbReference>
<keyword evidence="3" id="KW-0028">Amino-acid biosynthesis</keyword>
<dbReference type="FunFam" id="3.40.50.880:FF:000004">
    <property type="entry name" value="Homoserine O-succinyltransferase"/>
    <property type="match status" value="1"/>
</dbReference>
<dbReference type="EMBL" id="VSSQ01002288">
    <property type="protein sequence ID" value="MPM14490.1"/>
    <property type="molecule type" value="Genomic_DNA"/>
</dbReference>
<dbReference type="CDD" id="cd03131">
    <property type="entry name" value="GATase1_HTS"/>
    <property type="match status" value="1"/>
</dbReference>
<dbReference type="GO" id="GO:0008899">
    <property type="term" value="F:homoserine O-succinyltransferase activity"/>
    <property type="evidence" value="ECO:0007669"/>
    <property type="project" value="InterPro"/>
</dbReference>
<dbReference type="AlphaFoldDB" id="A0A644XE33"/>
<dbReference type="InterPro" id="IPR033752">
    <property type="entry name" value="MetA_family"/>
</dbReference>
<dbReference type="EC" id="2.3.1.31" evidence="6"/>
<accession>A0A644XE33</accession>
<evidence type="ECO:0000313" key="6">
    <source>
        <dbReference type="EMBL" id="MPM14490.1"/>
    </source>
</evidence>
<dbReference type="HAMAP" id="MF_00295">
    <property type="entry name" value="MetA_acyltransf"/>
    <property type="match status" value="1"/>
</dbReference>
<dbReference type="Pfam" id="PF04204">
    <property type="entry name" value="HTS"/>
    <property type="match status" value="1"/>
</dbReference>
<sequence>MGGNAKLSSHGRKTVVRRAFLCIRELLNEPVNQKGVENMPIKVSKDLPAIKELAKENIFVMDELRAVTQDIRPLKIIIVNLMPTKQATETQFIRLLSNTSLQVEVTLLRMESYDSKHVSEEYLDYFYKTFSDIKDQYFDGMIITGAPVENLAFEEVEYWPELVSIMEWSASHVFSTMHICWGAQAGLYHHYNIGKYPLNEKLFGVFKHTITDSRTMLLRGFDDEFYMPHSRHTDVRKADIEACSALEILASSEEAGVSIVRSRDNRFVFVTGHAEYDFDTLDKEFKRDVALERPINIPINYYPDDNPSKRPVVRWRGHANILFVNWLNYFVYQETPYDLQRIHELRNKPAQD</sequence>
<evidence type="ECO:0000256" key="3">
    <source>
        <dbReference type="ARBA" id="ARBA00022605"/>
    </source>
</evidence>
<proteinExistence type="inferred from homology"/>
<keyword evidence="5 6" id="KW-0012">Acyltransferase</keyword>
<evidence type="ECO:0000256" key="2">
    <source>
        <dbReference type="ARBA" id="ARBA00022490"/>
    </source>
</evidence>
<dbReference type="GO" id="GO:0004414">
    <property type="term" value="F:homoserine O-acetyltransferase activity"/>
    <property type="evidence" value="ECO:0007669"/>
    <property type="project" value="UniProtKB-EC"/>
</dbReference>
<organism evidence="6">
    <name type="scientific">bioreactor metagenome</name>
    <dbReference type="NCBI Taxonomy" id="1076179"/>
    <lineage>
        <taxon>unclassified sequences</taxon>
        <taxon>metagenomes</taxon>
        <taxon>ecological metagenomes</taxon>
    </lineage>
</organism>
<keyword evidence="4 6" id="KW-0808">Transferase</keyword>